<dbReference type="EMBL" id="QLNI01000038">
    <property type="protein sequence ID" value="RAM00788.1"/>
    <property type="molecule type" value="Genomic_DNA"/>
</dbReference>
<evidence type="ECO:0000256" key="6">
    <source>
        <dbReference type="ARBA" id="ARBA00023004"/>
    </source>
</evidence>
<dbReference type="Proteomes" id="UP000293902">
    <property type="component" value="Chromosome"/>
</dbReference>
<dbReference type="InterPro" id="IPR017900">
    <property type="entry name" value="4Fe4S_Fe_S_CS"/>
</dbReference>
<keyword evidence="5 8" id="KW-0249">Electron transport</keyword>
<keyword evidence="13" id="KW-1185">Reference proteome</keyword>
<organism evidence="11 12">
    <name type="scientific">Desulfobacter hydrogenophilus</name>
    <dbReference type="NCBI Taxonomy" id="2291"/>
    <lineage>
        <taxon>Bacteria</taxon>
        <taxon>Pseudomonadati</taxon>
        <taxon>Thermodesulfobacteriota</taxon>
        <taxon>Desulfobacteria</taxon>
        <taxon>Desulfobacterales</taxon>
        <taxon>Desulfobacteraceae</taxon>
        <taxon>Desulfobacter</taxon>
    </lineage>
</organism>
<feature type="binding site" evidence="8">
    <location>
        <position position="388"/>
    </location>
    <ligand>
        <name>[4Fe-4S] cluster</name>
        <dbReference type="ChEBI" id="CHEBI:49883"/>
        <label>1</label>
    </ligand>
</feature>
<comment type="subcellular location">
    <subcellularLocation>
        <location evidence="8">Cell membrane</location>
        <topology evidence="8">Peripheral membrane protein</topology>
    </subcellularLocation>
</comment>
<dbReference type="PANTHER" id="PTHR43034">
    <property type="entry name" value="ION-TRANSLOCATING OXIDOREDUCTASE COMPLEX SUBUNIT C"/>
    <property type="match status" value="1"/>
</dbReference>
<evidence type="ECO:0000313" key="11">
    <source>
        <dbReference type="EMBL" id="RAM00788.1"/>
    </source>
</evidence>
<dbReference type="InterPro" id="IPR026902">
    <property type="entry name" value="RnfC_N"/>
</dbReference>
<comment type="function">
    <text evidence="8">Part of a membrane-bound complex that couples electron transfer with translocation of ions across the membrane.</text>
</comment>
<feature type="binding site" evidence="8">
    <location>
        <position position="395"/>
    </location>
    <ligand>
        <name>[4Fe-4S] cluster</name>
        <dbReference type="ChEBI" id="CHEBI:49883"/>
        <label>2</label>
    </ligand>
</feature>
<evidence type="ECO:0000313" key="13">
    <source>
        <dbReference type="Proteomes" id="UP000293902"/>
    </source>
</evidence>
<evidence type="ECO:0000256" key="1">
    <source>
        <dbReference type="ARBA" id="ARBA00022448"/>
    </source>
</evidence>
<feature type="domain" description="4Fe-4S ferredoxin-type" evidence="9">
    <location>
        <begin position="376"/>
        <end position="405"/>
    </location>
</feature>
<feature type="binding site" evidence="8">
    <location>
        <position position="391"/>
    </location>
    <ligand>
        <name>[4Fe-4S] cluster</name>
        <dbReference type="ChEBI" id="CHEBI:49883"/>
        <label>1</label>
    </ligand>
</feature>
<dbReference type="PANTHER" id="PTHR43034:SF2">
    <property type="entry name" value="ION-TRANSLOCATING OXIDOREDUCTASE COMPLEX SUBUNIT C"/>
    <property type="match status" value="1"/>
</dbReference>
<evidence type="ECO:0000313" key="10">
    <source>
        <dbReference type="EMBL" id="QBH15318.1"/>
    </source>
</evidence>
<dbReference type="PROSITE" id="PS00198">
    <property type="entry name" value="4FE4S_FER_1"/>
    <property type="match status" value="2"/>
</dbReference>
<evidence type="ECO:0000256" key="8">
    <source>
        <dbReference type="HAMAP-Rule" id="MF_00461"/>
    </source>
</evidence>
<dbReference type="InterPro" id="IPR011538">
    <property type="entry name" value="Nuo51_FMN-bd"/>
</dbReference>
<keyword evidence="8" id="KW-1003">Cell membrane</keyword>
<protein>
    <recommendedName>
        <fullName evidence="8">Ion-translocating oxidoreductase complex subunit C</fullName>
        <ecNumber evidence="8">7.-.-.-</ecNumber>
    </recommendedName>
    <alternativeName>
        <fullName evidence="8">Rnf electron transport complex subunit C</fullName>
    </alternativeName>
</protein>
<feature type="binding site" evidence="8">
    <location>
        <position position="427"/>
    </location>
    <ligand>
        <name>[4Fe-4S] cluster</name>
        <dbReference type="ChEBI" id="CHEBI:49883"/>
        <label>2</label>
    </ligand>
</feature>
<dbReference type="NCBIfam" id="NF003454">
    <property type="entry name" value="PRK05035.1"/>
    <property type="match status" value="1"/>
</dbReference>
<dbReference type="Proteomes" id="UP000248798">
    <property type="component" value="Unassembled WGS sequence"/>
</dbReference>
<dbReference type="InterPro" id="IPR037225">
    <property type="entry name" value="Nuo51_FMN-bd_sf"/>
</dbReference>
<comment type="similarity">
    <text evidence="8">Belongs to the 4Fe4S bacterial-type ferredoxin family. RnfC subfamily.</text>
</comment>
<dbReference type="InterPro" id="IPR010208">
    <property type="entry name" value="Ion_transpt_RnfC/RsxC"/>
</dbReference>
<sequence length="457" mass="49171">MGLFRLKGFPGTGSFPHGIHPPDNKALSANMAVEVMETPGTVTLPLLQHLGVPCKQIVKSGETVSYGQMVGKGEAFVSASLHAPIAGKVKRNIKVTLPNGRRLDAIAIQAEGEQIPPERIWEDVRFTQWPRPKDCFTDYEPMDIVKKIQASGIVGLGGAAFPTHVKVMPNDTRMIDTLMVNGCECEPYLTCDYRLMVEAPEAIVTGALLAGRAVSAREIVICVEDNKPEAIRHLQDAARKTVVQVAVLKTKYPQGSEKHLVKAVLGLEIPLGGLPADAGVAISNVQTMATVARSIIKDIPMTHRVISVSGRGICNPKNIFVPIGVSLAQVVDFCGGLTPDAARIISGGPMMGFSFSDLSAPVTKGSSGLTILTHDEVRKAEETHCVRCGRCVDACPMNLVPTKLALAARYKNPELAGQYHIRACVECGSCSYVCPAKLNLVQLIREGKAQLNAWERR</sequence>
<dbReference type="PROSITE" id="PS51379">
    <property type="entry name" value="4FE4S_FER_2"/>
    <property type="match status" value="2"/>
</dbReference>
<dbReference type="Pfam" id="PF10531">
    <property type="entry name" value="SLBB"/>
    <property type="match status" value="1"/>
</dbReference>
<feature type="binding site" evidence="8">
    <location>
        <position position="424"/>
    </location>
    <ligand>
        <name>[4Fe-4S] cluster</name>
        <dbReference type="ChEBI" id="CHEBI:49883"/>
        <label>2</label>
    </ligand>
</feature>
<dbReference type="RefSeq" id="WP_111958909.1">
    <property type="nucleotide sequence ID" value="NZ_CP036313.1"/>
</dbReference>
<dbReference type="GO" id="GO:0022900">
    <property type="term" value="P:electron transport chain"/>
    <property type="evidence" value="ECO:0007669"/>
    <property type="project" value="UniProtKB-UniRule"/>
</dbReference>
<dbReference type="InterPro" id="IPR019554">
    <property type="entry name" value="Soluble_ligand-bd"/>
</dbReference>
<dbReference type="OrthoDB" id="9767754at2"/>
<evidence type="ECO:0000256" key="4">
    <source>
        <dbReference type="ARBA" id="ARBA00022737"/>
    </source>
</evidence>
<gene>
    <name evidence="8" type="primary">rnfC</name>
    <name evidence="10" type="synonym">rsxC</name>
    <name evidence="11" type="ORF">DO021_17160</name>
    <name evidence="10" type="ORF">EYB58_21845</name>
</gene>
<dbReference type="Pfam" id="PF12838">
    <property type="entry name" value="Fer4_7"/>
    <property type="match status" value="1"/>
</dbReference>
<dbReference type="Pfam" id="PF01512">
    <property type="entry name" value="Complex1_51K"/>
    <property type="match status" value="1"/>
</dbReference>
<dbReference type="NCBIfam" id="TIGR01945">
    <property type="entry name" value="rnfC"/>
    <property type="match status" value="1"/>
</dbReference>
<evidence type="ECO:0000256" key="2">
    <source>
        <dbReference type="ARBA" id="ARBA00022485"/>
    </source>
</evidence>
<dbReference type="GO" id="GO:0005886">
    <property type="term" value="C:plasma membrane"/>
    <property type="evidence" value="ECO:0007669"/>
    <property type="project" value="UniProtKB-SubCell"/>
</dbReference>
<dbReference type="Gene3D" id="3.40.50.11540">
    <property type="entry name" value="NADH-ubiquinone oxidoreductase 51kDa subunit"/>
    <property type="match status" value="1"/>
</dbReference>
<name>A0A328F826_9BACT</name>
<keyword evidence="8" id="KW-0472">Membrane</keyword>
<evidence type="ECO:0000313" key="12">
    <source>
        <dbReference type="Proteomes" id="UP000248798"/>
    </source>
</evidence>
<dbReference type="GO" id="GO:0051539">
    <property type="term" value="F:4 iron, 4 sulfur cluster binding"/>
    <property type="evidence" value="ECO:0007669"/>
    <property type="project" value="UniProtKB-KW"/>
</dbReference>
<feature type="binding site" evidence="8">
    <location>
        <position position="434"/>
    </location>
    <ligand>
        <name>[4Fe-4S] cluster</name>
        <dbReference type="ChEBI" id="CHEBI:49883"/>
        <label>1</label>
    </ligand>
</feature>
<reference evidence="10 13" key="2">
    <citation type="submission" date="2019-02" db="EMBL/GenBank/DDBJ databases">
        <title>Complete genome sequence of Desulfobacter hydrogenophilus AcRS1.</title>
        <authorList>
            <person name="Marietou A."/>
            <person name="Lund M.B."/>
            <person name="Marshall I.P.G."/>
            <person name="Schreiber L."/>
            <person name="Jorgensen B."/>
        </authorList>
    </citation>
    <scope>NUCLEOTIDE SEQUENCE [LARGE SCALE GENOMIC DNA]</scope>
    <source>
        <strain evidence="10 13">AcRS1</strain>
    </source>
</reference>
<evidence type="ECO:0000256" key="3">
    <source>
        <dbReference type="ARBA" id="ARBA00022723"/>
    </source>
</evidence>
<dbReference type="Pfam" id="PF13375">
    <property type="entry name" value="RnfC_N"/>
    <property type="match status" value="1"/>
</dbReference>
<dbReference type="GO" id="GO:0046872">
    <property type="term" value="F:metal ion binding"/>
    <property type="evidence" value="ECO:0007669"/>
    <property type="project" value="UniProtKB-KW"/>
</dbReference>
<dbReference type="SUPFAM" id="SSF142019">
    <property type="entry name" value="Nqo1 FMN-binding domain-like"/>
    <property type="match status" value="1"/>
</dbReference>
<keyword evidence="8" id="KW-1278">Translocase</keyword>
<evidence type="ECO:0000256" key="5">
    <source>
        <dbReference type="ARBA" id="ARBA00022982"/>
    </source>
</evidence>
<keyword evidence="4 8" id="KW-0677">Repeat</keyword>
<dbReference type="HAMAP" id="MF_00461">
    <property type="entry name" value="RsxC_RnfC"/>
    <property type="match status" value="1"/>
</dbReference>
<keyword evidence="6 8" id="KW-0408">Iron</keyword>
<reference evidence="11 12" key="1">
    <citation type="submission" date="2018-06" db="EMBL/GenBank/DDBJ databases">
        <title>Complete Genome Sequence of Desulfobacter hydrogenophilus (DSM3380).</title>
        <authorList>
            <person name="Marietou A."/>
            <person name="Schreiber L."/>
            <person name="Marshall I."/>
            <person name="Jorgensen B."/>
        </authorList>
    </citation>
    <scope>NUCLEOTIDE SEQUENCE [LARGE SCALE GENOMIC DNA]</scope>
    <source>
        <strain evidence="11 12">DSM 3380</strain>
    </source>
</reference>
<keyword evidence="1 8" id="KW-0813">Transport</keyword>
<dbReference type="EC" id="7.-.-.-" evidence="8"/>
<keyword evidence="2 8" id="KW-0004">4Fe-4S</keyword>
<proteinExistence type="inferred from homology"/>
<dbReference type="EMBL" id="CP036313">
    <property type="protein sequence ID" value="QBH15318.1"/>
    <property type="molecule type" value="Genomic_DNA"/>
</dbReference>
<feature type="domain" description="4Fe-4S ferredoxin-type" evidence="9">
    <location>
        <begin position="415"/>
        <end position="446"/>
    </location>
</feature>
<dbReference type="Gene3D" id="3.30.70.20">
    <property type="match status" value="1"/>
</dbReference>
<evidence type="ECO:0000259" key="9">
    <source>
        <dbReference type="PROSITE" id="PS51379"/>
    </source>
</evidence>
<comment type="subunit">
    <text evidence="8">The complex is composed of six subunits: RnfA, RnfB, RnfC, RnfD, RnfE and RnfG.</text>
</comment>
<keyword evidence="3 8" id="KW-0479">Metal-binding</keyword>
<evidence type="ECO:0000256" key="7">
    <source>
        <dbReference type="ARBA" id="ARBA00023014"/>
    </source>
</evidence>
<feature type="binding site" evidence="8">
    <location>
        <position position="385"/>
    </location>
    <ligand>
        <name>[4Fe-4S] cluster</name>
        <dbReference type="ChEBI" id="CHEBI:49883"/>
        <label>1</label>
    </ligand>
</feature>
<dbReference type="AlphaFoldDB" id="A0A328F826"/>
<accession>A0A328F826</accession>
<keyword evidence="7 8" id="KW-0411">Iron-sulfur</keyword>
<feature type="binding site" evidence="8">
    <location>
        <position position="430"/>
    </location>
    <ligand>
        <name>[4Fe-4S] cluster</name>
        <dbReference type="ChEBI" id="CHEBI:49883"/>
        <label>2</label>
    </ligand>
</feature>
<dbReference type="InterPro" id="IPR017896">
    <property type="entry name" value="4Fe4S_Fe-S-bd"/>
</dbReference>
<dbReference type="SUPFAM" id="SSF46548">
    <property type="entry name" value="alpha-helical ferredoxin"/>
    <property type="match status" value="1"/>
</dbReference>
<dbReference type="GO" id="GO:0009055">
    <property type="term" value="F:electron transfer activity"/>
    <property type="evidence" value="ECO:0007669"/>
    <property type="project" value="InterPro"/>
</dbReference>
<comment type="cofactor">
    <cofactor evidence="8">
        <name>[4Fe-4S] cluster</name>
        <dbReference type="ChEBI" id="CHEBI:49883"/>
    </cofactor>
    <text evidence="8">Binds 2 [4Fe-4S] clusters per subunit.</text>
</comment>